<feature type="domain" description="Multidrug resistance protein MdtA-like barrel-sandwich hybrid" evidence="4">
    <location>
        <begin position="69"/>
        <end position="206"/>
    </location>
</feature>
<accession>A0ABS9HUQ1</accession>
<keyword evidence="2" id="KW-0175">Coiled coil</keyword>
<feature type="domain" description="CusB-like beta-barrel" evidence="5">
    <location>
        <begin position="216"/>
        <end position="287"/>
    </location>
</feature>
<sequence length="371" mass="39362">MQRRDTMVARPPFPLPAVFLPALLLLAACGARDEADEGTDTARITVATVEQAALGERFSLTGTLTAERDAQLSPRVDGLVARVHVDAGDRVSAGQVLVELDPAVGRQALARARAQAAEAEAAVNEAARLLAEARRLGEDRLIAATQVDARESELQLAQATLASARASAREQAELVERHMLPAPFDGVVAEKLTEAGEWVQRGTPVLSLVATDRVRLDLRAPQERFGQLDDDAKVRVFADALGGTPLQARIGARVPVTDPGARTFLLRLLVDDPDGRLLPGTSARAEIDLPASAPALVVSRDALLRQPDGGYSLFVVEDGEAGPVGRQRSVRVLRERDGLVAVTGDLSAGQRVVVRGNEALRDGQPVEIAGP</sequence>
<keyword evidence="7" id="KW-1185">Reference proteome</keyword>
<evidence type="ECO:0000313" key="7">
    <source>
        <dbReference type="Proteomes" id="UP001430796"/>
    </source>
</evidence>
<dbReference type="NCBIfam" id="TIGR01730">
    <property type="entry name" value="RND_mfp"/>
    <property type="match status" value="1"/>
</dbReference>
<dbReference type="Pfam" id="PF25954">
    <property type="entry name" value="Beta-barrel_RND_2"/>
    <property type="match status" value="1"/>
</dbReference>
<dbReference type="PANTHER" id="PTHR30469">
    <property type="entry name" value="MULTIDRUG RESISTANCE PROTEIN MDTA"/>
    <property type="match status" value="1"/>
</dbReference>
<gene>
    <name evidence="6" type="ORF">L3V18_10625</name>
</gene>
<feature type="chain" id="PRO_5045838290" evidence="3">
    <location>
        <begin position="28"/>
        <end position="371"/>
    </location>
</feature>
<evidence type="ECO:0000259" key="4">
    <source>
        <dbReference type="Pfam" id="PF25917"/>
    </source>
</evidence>
<dbReference type="Gene3D" id="2.40.30.170">
    <property type="match status" value="1"/>
</dbReference>
<reference evidence="6 7" key="3">
    <citation type="submission" date="2022-01" db="EMBL/GenBank/DDBJ databases">
        <authorList>
            <person name="Zhou L.Y."/>
        </authorList>
    </citation>
    <scope>NUCLEOTIDE SEQUENCE [LARGE SCALE GENOMIC DNA]</scope>
    <source>
        <strain evidence="6 7">TLK-CK17</strain>
    </source>
</reference>
<dbReference type="EMBL" id="JAKJPO010000005">
    <property type="protein sequence ID" value="MCF7222236.1"/>
    <property type="molecule type" value="Genomic_DNA"/>
</dbReference>
<organism evidence="6 7">
    <name type="scientific">Marilutibacter chinensis</name>
    <dbReference type="NCBI Taxonomy" id="2912247"/>
    <lineage>
        <taxon>Bacteria</taxon>
        <taxon>Pseudomonadati</taxon>
        <taxon>Pseudomonadota</taxon>
        <taxon>Gammaproteobacteria</taxon>
        <taxon>Lysobacterales</taxon>
        <taxon>Lysobacteraceae</taxon>
        <taxon>Marilutibacter</taxon>
    </lineage>
</organism>
<dbReference type="Gene3D" id="2.40.420.20">
    <property type="match status" value="1"/>
</dbReference>
<comment type="similarity">
    <text evidence="1">Belongs to the membrane fusion protein (MFP) (TC 8.A.1) family.</text>
</comment>
<reference evidence="7" key="2">
    <citation type="submission" date="2022-01" db="EMBL/GenBank/DDBJ databases">
        <title>Lysobacter chinensis sp. nov., a bacterium isolated from cow dung compost.</title>
        <authorList>
            <person name="Zhou L.Y."/>
        </authorList>
    </citation>
    <scope>NUCLEOTIDE SEQUENCE [LARGE SCALE GENOMIC DNA]</scope>
    <source>
        <strain evidence="7">TLK-CK17</strain>
    </source>
</reference>
<dbReference type="InterPro" id="IPR058625">
    <property type="entry name" value="MdtA-like_BSH"/>
</dbReference>
<dbReference type="SUPFAM" id="SSF111369">
    <property type="entry name" value="HlyD-like secretion proteins"/>
    <property type="match status" value="1"/>
</dbReference>
<protein>
    <submittedName>
        <fullName evidence="6">Efflux RND transporter periplasmic adaptor subunit</fullName>
    </submittedName>
</protein>
<dbReference type="Gene3D" id="1.10.287.470">
    <property type="entry name" value="Helix hairpin bin"/>
    <property type="match status" value="1"/>
</dbReference>
<evidence type="ECO:0000256" key="2">
    <source>
        <dbReference type="SAM" id="Coils"/>
    </source>
</evidence>
<evidence type="ECO:0000256" key="3">
    <source>
        <dbReference type="SAM" id="SignalP"/>
    </source>
</evidence>
<reference evidence="6 7" key="1">
    <citation type="submission" date="2022-01" db="EMBL/GenBank/DDBJ databases">
        <title>Lysobacter chinensis sp. nov., a bacterium isolated from cow dung compost.</title>
        <authorList>
            <person name="Liu Y."/>
        </authorList>
    </citation>
    <scope>NUCLEOTIDE SEQUENCE [LARGE SCALE GENOMIC DNA]</scope>
    <source>
        <strain evidence="6 7">TLK-CK17</strain>
    </source>
</reference>
<evidence type="ECO:0000256" key="1">
    <source>
        <dbReference type="ARBA" id="ARBA00009477"/>
    </source>
</evidence>
<evidence type="ECO:0000313" key="6">
    <source>
        <dbReference type="EMBL" id="MCF7222236.1"/>
    </source>
</evidence>
<dbReference type="Pfam" id="PF25917">
    <property type="entry name" value="BSH_RND"/>
    <property type="match status" value="1"/>
</dbReference>
<feature type="signal peptide" evidence="3">
    <location>
        <begin position="1"/>
        <end position="27"/>
    </location>
</feature>
<keyword evidence="3" id="KW-0732">Signal</keyword>
<name>A0ABS9HUQ1_9GAMM</name>
<dbReference type="InterPro" id="IPR006143">
    <property type="entry name" value="RND_pump_MFP"/>
</dbReference>
<comment type="caution">
    <text evidence="6">The sequence shown here is derived from an EMBL/GenBank/DDBJ whole genome shotgun (WGS) entry which is preliminary data.</text>
</comment>
<evidence type="ECO:0000259" key="5">
    <source>
        <dbReference type="Pfam" id="PF25954"/>
    </source>
</evidence>
<dbReference type="PANTHER" id="PTHR30469:SF15">
    <property type="entry name" value="HLYD FAMILY OF SECRETION PROTEINS"/>
    <property type="match status" value="1"/>
</dbReference>
<feature type="coiled-coil region" evidence="2">
    <location>
        <begin position="109"/>
        <end position="139"/>
    </location>
</feature>
<dbReference type="Proteomes" id="UP001430796">
    <property type="component" value="Unassembled WGS sequence"/>
</dbReference>
<dbReference type="PROSITE" id="PS51257">
    <property type="entry name" value="PROKAR_LIPOPROTEIN"/>
    <property type="match status" value="1"/>
</dbReference>
<dbReference type="Gene3D" id="2.40.50.100">
    <property type="match status" value="1"/>
</dbReference>
<dbReference type="InterPro" id="IPR058792">
    <property type="entry name" value="Beta-barrel_RND_2"/>
</dbReference>
<proteinExistence type="inferred from homology"/>